<dbReference type="InterPro" id="IPR022572">
    <property type="entry name" value="DNA_rep/recomb_RecO_N"/>
</dbReference>
<evidence type="ECO:0000256" key="7">
    <source>
        <dbReference type="HAMAP-Rule" id="MF_00201"/>
    </source>
</evidence>
<evidence type="ECO:0000256" key="2">
    <source>
        <dbReference type="ARBA" id="ARBA00021310"/>
    </source>
</evidence>
<dbReference type="PANTHER" id="PTHR33991">
    <property type="entry name" value="DNA REPAIR PROTEIN RECO"/>
    <property type="match status" value="1"/>
</dbReference>
<dbReference type="RefSeq" id="WP_106090074.1">
    <property type="nucleotide sequence ID" value="NZ_PVNL01000057.1"/>
</dbReference>
<dbReference type="GO" id="GO:0006302">
    <property type="term" value="P:double-strand break repair"/>
    <property type="evidence" value="ECO:0007669"/>
    <property type="project" value="TreeGrafter"/>
</dbReference>
<comment type="caution">
    <text evidence="9">The sequence shown here is derived from an EMBL/GenBank/DDBJ whole genome shotgun (WGS) entry which is preliminary data.</text>
</comment>
<dbReference type="GO" id="GO:0043590">
    <property type="term" value="C:bacterial nucleoid"/>
    <property type="evidence" value="ECO:0007669"/>
    <property type="project" value="TreeGrafter"/>
</dbReference>
<evidence type="ECO:0000256" key="3">
    <source>
        <dbReference type="ARBA" id="ARBA00022763"/>
    </source>
</evidence>
<name>A0A2S9YQL3_9BACT</name>
<dbReference type="InterPro" id="IPR042242">
    <property type="entry name" value="RecO_C"/>
</dbReference>
<dbReference type="HAMAP" id="MF_00201">
    <property type="entry name" value="RecO"/>
    <property type="match status" value="1"/>
</dbReference>
<organism evidence="9 10">
    <name type="scientific">Enhygromyxa salina</name>
    <dbReference type="NCBI Taxonomy" id="215803"/>
    <lineage>
        <taxon>Bacteria</taxon>
        <taxon>Pseudomonadati</taxon>
        <taxon>Myxococcota</taxon>
        <taxon>Polyangia</taxon>
        <taxon>Nannocystales</taxon>
        <taxon>Nannocystaceae</taxon>
        <taxon>Enhygromyxa</taxon>
    </lineage>
</organism>
<comment type="function">
    <text evidence="7">Involved in DNA repair and RecF pathway recombination.</text>
</comment>
<dbReference type="PANTHER" id="PTHR33991:SF1">
    <property type="entry name" value="DNA REPAIR PROTEIN RECO"/>
    <property type="match status" value="1"/>
</dbReference>
<dbReference type="Gene3D" id="2.40.50.140">
    <property type="entry name" value="Nucleic acid-binding proteins"/>
    <property type="match status" value="1"/>
</dbReference>
<dbReference type="SUPFAM" id="SSF57863">
    <property type="entry name" value="ArfGap/RecO-like zinc finger"/>
    <property type="match status" value="1"/>
</dbReference>
<dbReference type="InterPro" id="IPR012340">
    <property type="entry name" value="NA-bd_OB-fold"/>
</dbReference>
<evidence type="ECO:0000256" key="5">
    <source>
        <dbReference type="ARBA" id="ARBA00023204"/>
    </source>
</evidence>
<evidence type="ECO:0000256" key="4">
    <source>
        <dbReference type="ARBA" id="ARBA00023172"/>
    </source>
</evidence>
<evidence type="ECO:0000256" key="1">
    <source>
        <dbReference type="ARBA" id="ARBA00007452"/>
    </source>
</evidence>
<dbReference type="AlphaFoldDB" id="A0A2S9YQL3"/>
<dbReference type="EMBL" id="PVNL01000057">
    <property type="protein sequence ID" value="PRQ07370.1"/>
    <property type="molecule type" value="Genomic_DNA"/>
</dbReference>
<sequence>MSEILTPAVVLRTRALRESDLIVVVLTPGRGKIDCIARGARRSRRRFPGGLPIGARGEIGLDRGRGSLAVLVSFTPSFDHSGLGRDLEAFAYVGYLCELSDQLVGGSAADPTTFGRLCEAIEDAMTWAGQDHTPTQAHKPALLRRYELGLLDSLGLLPALDHCSVCGAPADATDDGVAFSLVRGGVACPTHASGARRLPAPVLDLASTLLHADPQARDGAYAQADREIRRGLRDLCRELIQPHLRAPLRSLAFFAQIAARPEPNTHDGSE</sequence>
<gene>
    <name evidence="7 9" type="primary">recO</name>
    <name evidence="9" type="ORF">ENSA7_30820</name>
</gene>
<keyword evidence="5 7" id="KW-0234">DNA repair</keyword>
<accession>A0A2S9YQL3</accession>
<dbReference type="SUPFAM" id="SSF50249">
    <property type="entry name" value="Nucleic acid-binding proteins"/>
    <property type="match status" value="1"/>
</dbReference>
<dbReference type="Pfam" id="PF11967">
    <property type="entry name" value="RecO_N"/>
    <property type="match status" value="1"/>
</dbReference>
<dbReference type="NCBIfam" id="TIGR00613">
    <property type="entry name" value="reco"/>
    <property type="match status" value="1"/>
</dbReference>
<feature type="domain" description="DNA replication/recombination mediator RecO N-terminal" evidence="8">
    <location>
        <begin position="1"/>
        <end position="71"/>
    </location>
</feature>
<evidence type="ECO:0000313" key="10">
    <source>
        <dbReference type="Proteomes" id="UP000238823"/>
    </source>
</evidence>
<evidence type="ECO:0000259" key="8">
    <source>
        <dbReference type="Pfam" id="PF11967"/>
    </source>
</evidence>
<dbReference type="InterPro" id="IPR003717">
    <property type="entry name" value="RecO"/>
</dbReference>
<evidence type="ECO:0000313" key="9">
    <source>
        <dbReference type="EMBL" id="PRQ07370.1"/>
    </source>
</evidence>
<dbReference type="GO" id="GO:0006310">
    <property type="term" value="P:DNA recombination"/>
    <property type="evidence" value="ECO:0007669"/>
    <property type="project" value="UniProtKB-UniRule"/>
</dbReference>
<proteinExistence type="inferred from homology"/>
<dbReference type="Gene3D" id="1.20.1440.120">
    <property type="entry name" value="Recombination protein O, C-terminal domain"/>
    <property type="match status" value="1"/>
</dbReference>
<comment type="similarity">
    <text evidence="1 7">Belongs to the RecO family.</text>
</comment>
<dbReference type="Proteomes" id="UP000238823">
    <property type="component" value="Unassembled WGS sequence"/>
</dbReference>
<evidence type="ECO:0000256" key="6">
    <source>
        <dbReference type="ARBA" id="ARBA00033409"/>
    </source>
</evidence>
<keyword evidence="4 7" id="KW-0233">DNA recombination</keyword>
<dbReference type="OrthoDB" id="9780797at2"/>
<reference evidence="9 10" key="1">
    <citation type="submission" date="2018-03" db="EMBL/GenBank/DDBJ databases">
        <title>Draft Genome Sequences of the Obligatory Marine Myxobacteria Enhygromyxa salina SWB007.</title>
        <authorList>
            <person name="Poehlein A."/>
            <person name="Moghaddam J.A."/>
            <person name="Harms H."/>
            <person name="Alanjari M."/>
            <person name="Koenig G.M."/>
            <person name="Daniel R."/>
            <person name="Schaeberle T.F."/>
        </authorList>
    </citation>
    <scope>NUCLEOTIDE SEQUENCE [LARGE SCALE GENOMIC DNA]</scope>
    <source>
        <strain evidence="9 10">SWB007</strain>
    </source>
</reference>
<protein>
    <recommendedName>
        <fullName evidence="2 7">DNA repair protein RecO</fullName>
    </recommendedName>
    <alternativeName>
        <fullName evidence="6 7">Recombination protein O</fullName>
    </alternativeName>
</protein>
<dbReference type="InterPro" id="IPR037278">
    <property type="entry name" value="ARFGAP/RecO"/>
</dbReference>
<dbReference type="Pfam" id="PF02565">
    <property type="entry name" value="RecO_C"/>
    <property type="match status" value="1"/>
</dbReference>
<keyword evidence="3 7" id="KW-0227">DNA damage</keyword>